<dbReference type="GO" id="GO:0016853">
    <property type="term" value="F:isomerase activity"/>
    <property type="evidence" value="ECO:0007669"/>
    <property type="project" value="UniProtKB-KW"/>
</dbReference>
<keyword evidence="7" id="KW-0413">Isomerase</keyword>
<keyword evidence="4" id="KW-0676">Redox-active center</keyword>
<name>A0A286IDA0_9HYPH</name>
<dbReference type="InterPro" id="IPR041205">
    <property type="entry name" value="ScsC_N"/>
</dbReference>
<evidence type="ECO:0000313" key="8">
    <source>
        <dbReference type="Proteomes" id="UP000219465"/>
    </source>
</evidence>
<dbReference type="EMBL" id="OCPC01000003">
    <property type="protein sequence ID" value="SOE17264.1"/>
    <property type="molecule type" value="Genomic_DNA"/>
</dbReference>
<reference evidence="8" key="1">
    <citation type="submission" date="2017-08" db="EMBL/GenBank/DDBJ databases">
        <authorList>
            <person name="Varghese N."/>
            <person name="Submissions S."/>
        </authorList>
    </citation>
    <scope>NUCLEOTIDE SEQUENCE [LARGE SCALE GENOMIC DNA]</scope>
    <source>
        <strain evidence="8">KCTC 23107</strain>
    </source>
</reference>
<dbReference type="PANTHER" id="PTHR13887">
    <property type="entry name" value="GLUTATHIONE S-TRANSFERASE KAPPA"/>
    <property type="match status" value="1"/>
</dbReference>
<dbReference type="CDD" id="cd03023">
    <property type="entry name" value="DsbA_Com1_like"/>
    <property type="match status" value="1"/>
</dbReference>
<evidence type="ECO:0000313" key="7">
    <source>
        <dbReference type="EMBL" id="SOE17264.1"/>
    </source>
</evidence>
<dbReference type="PROSITE" id="PS51352">
    <property type="entry name" value="THIOREDOXIN_2"/>
    <property type="match status" value="1"/>
</dbReference>
<gene>
    <name evidence="7" type="ORF">SAMN05877838_2162</name>
</gene>
<feature type="domain" description="Thioredoxin" evidence="6">
    <location>
        <begin position="17"/>
        <end position="248"/>
    </location>
</feature>
<dbReference type="OrthoDB" id="9780147at2"/>
<organism evidence="7 8">
    <name type="scientific">Hoeflea halophila</name>
    <dbReference type="NCBI Taxonomy" id="714899"/>
    <lineage>
        <taxon>Bacteria</taxon>
        <taxon>Pseudomonadati</taxon>
        <taxon>Pseudomonadota</taxon>
        <taxon>Alphaproteobacteria</taxon>
        <taxon>Hyphomicrobiales</taxon>
        <taxon>Rhizobiaceae</taxon>
        <taxon>Hoeflea</taxon>
    </lineage>
</organism>
<keyword evidence="1 5" id="KW-0732">Signal</keyword>
<evidence type="ECO:0000259" key="6">
    <source>
        <dbReference type="PROSITE" id="PS51352"/>
    </source>
</evidence>
<sequence>MRLKTGTGLMAALIIGMSTALPLPAAALDDTQKEEFGAFIREYLMANPGIIEEMQQALEVKKEAESRALAQAAISSNSDAIFNAPEDIVLGNPDGDVTVVEFYDYNCGFCKSAMNDMIALLDKDPNIRFVLKEFPILGPDSLAAHRVAMSFRALAPEKYGDYHMQMLGADVRATEDRAIELAKSFGIDEAELRAGMDDPAIEQSIRQTYTLANALGISGTPSFVIGDEAVFGAVGEDVLREKIDNMRQCESTIC</sequence>
<protein>
    <submittedName>
        <fullName evidence="7">Protein-disulfide isomerase</fullName>
    </submittedName>
</protein>
<keyword evidence="3" id="KW-1015">Disulfide bond</keyword>
<evidence type="ECO:0000256" key="3">
    <source>
        <dbReference type="ARBA" id="ARBA00023157"/>
    </source>
</evidence>
<dbReference type="InterPro" id="IPR001853">
    <property type="entry name" value="DSBA-like_thioredoxin_dom"/>
</dbReference>
<dbReference type="SUPFAM" id="SSF52833">
    <property type="entry name" value="Thioredoxin-like"/>
    <property type="match status" value="1"/>
</dbReference>
<evidence type="ECO:0000256" key="1">
    <source>
        <dbReference type="ARBA" id="ARBA00022729"/>
    </source>
</evidence>
<proteinExistence type="predicted"/>
<dbReference type="Proteomes" id="UP000219465">
    <property type="component" value="Unassembled WGS sequence"/>
</dbReference>
<dbReference type="Pfam" id="PF18312">
    <property type="entry name" value="ScsC_N"/>
    <property type="match status" value="1"/>
</dbReference>
<keyword evidence="8" id="KW-1185">Reference proteome</keyword>
<dbReference type="InterPro" id="IPR036249">
    <property type="entry name" value="Thioredoxin-like_sf"/>
</dbReference>
<evidence type="ECO:0000256" key="5">
    <source>
        <dbReference type="SAM" id="SignalP"/>
    </source>
</evidence>
<keyword evidence="2" id="KW-0560">Oxidoreductase</keyword>
<dbReference type="AlphaFoldDB" id="A0A286IDA0"/>
<feature type="signal peptide" evidence="5">
    <location>
        <begin position="1"/>
        <end position="20"/>
    </location>
</feature>
<dbReference type="RefSeq" id="WP_097107783.1">
    <property type="nucleotide sequence ID" value="NZ_OCPC01000003.1"/>
</dbReference>
<feature type="chain" id="PRO_5013330003" evidence="5">
    <location>
        <begin position="21"/>
        <end position="254"/>
    </location>
</feature>
<dbReference type="GO" id="GO:0016491">
    <property type="term" value="F:oxidoreductase activity"/>
    <property type="evidence" value="ECO:0007669"/>
    <property type="project" value="UniProtKB-KW"/>
</dbReference>
<evidence type="ECO:0000256" key="4">
    <source>
        <dbReference type="ARBA" id="ARBA00023284"/>
    </source>
</evidence>
<accession>A0A286IDA0</accession>
<dbReference type="Pfam" id="PF01323">
    <property type="entry name" value="DSBA"/>
    <property type="match status" value="1"/>
</dbReference>
<evidence type="ECO:0000256" key="2">
    <source>
        <dbReference type="ARBA" id="ARBA00023002"/>
    </source>
</evidence>
<dbReference type="PANTHER" id="PTHR13887:SF14">
    <property type="entry name" value="DISULFIDE BOND FORMATION PROTEIN D"/>
    <property type="match status" value="1"/>
</dbReference>
<dbReference type="Gene3D" id="3.40.30.10">
    <property type="entry name" value="Glutaredoxin"/>
    <property type="match status" value="1"/>
</dbReference>
<dbReference type="InterPro" id="IPR013766">
    <property type="entry name" value="Thioredoxin_domain"/>
</dbReference>